<accession>A0A067Q735</accession>
<gene>
    <name evidence="2" type="ORF">JAAARDRAFT_693797</name>
</gene>
<proteinExistence type="predicted"/>
<feature type="region of interest" description="Disordered" evidence="1">
    <location>
        <begin position="192"/>
        <end position="227"/>
    </location>
</feature>
<feature type="compositionally biased region" description="Low complexity" evidence="1">
    <location>
        <begin position="282"/>
        <end position="291"/>
    </location>
</feature>
<keyword evidence="3" id="KW-1185">Reference proteome</keyword>
<dbReference type="HOGENOM" id="CLU_760887_0_0_1"/>
<evidence type="ECO:0000313" key="2">
    <source>
        <dbReference type="EMBL" id="KDQ62863.1"/>
    </source>
</evidence>
<evidence type="ECO:0000313" key="3">
    <source>
        <dbReference type="Proteomes" id="UP000027265"/>
    </source>
</evidence>
<name>A0A067Q735_9AGAM</name>
<dbReference type="AlphaFoldDB" id="A0A067Q735"/>
<dbReference type="Proteomes" id="UP000027265">
    <property type="component" value="Unassembled WGS sequence"/>
</dbReference>
<dbReference type="InParanoid" id="A0A067Q735"/>
<organism evidence="2 3">
    <name type="scientific">Jaapia argillacea MUCL 33604</name>
    <dbReference type="NCBI Taxonomy" id="933084"/>
    <lineage>
        <taxon>Eukaryota</taxon>
        <taxon>Fungi</taxon>
        <taxon>Dikarya</taxon>
        <taxon>Basidiomycota</taxon>
        <taxon>Agaricomycotina</taxon>
        <taxon>Agaricomycetes</taxon>
        <taxon>Agaricomycetidae</taxon>
        <taxon>Jaapiales</taxon>
        <taxon>Jaapiaceae</taxon>
        <taxon>Jaapia</taxon>
    </lineage>
</organism>
<reference evidence="3" key="1">
    <citation type="journal article" date="2014" name="Proc. Natl. Acad. Sci. U.S.A.">
        <title>Extensive sampling of basidiomycete genomes demonstrates inadequacy of the white-rot/brown-rot paradigm for wood decay fungi.</title>
        <authorList>
            <person name="Riley R."/>
            <person name="Salamov A.A."/>
            <person name="Brown D.W."/>
            <person name="Nagy L.G."/>
            <person name="Floudas D."/>
            <person name="Held B.W."/>
            <person name="Levasseur A."/>
            <person name="Lombard V."/>
            <person name="Morin E."/>
            <person name="Otillar R."/>
            <person name="Lindquist E.A."/>
            <person name="Sun H."/>
            <person name="LaButti K.M."/>
            <person name="Schmutz J."/>
            <person name="Jabbour D."/>
            <person name="Luo H."/>
            <person name="Baker S.E."/>
            <person name="Pisabarro A.G."/>
            <person name="Walton J.D."/>
            <person name="Blanchette R.A."/>
            <person name="Henrissat B."/>
            <person name="Martin F."/>
            <person name="Cullen D."/>
            <person name="Hibbett D.S."/>
            <person name="Grigoriev I.V."/>
        </authorList>
    </citation>
    <scope>NUCLEOTIDE SEQUENCE [LARGE SCALE GENOMIC DNA]</scope>
    <source>
        <strain evidence="3">MUCL 33604</strain>
    </source>
</reference>
<sequence>MCLTPNIGHSYLSIAIVKLCALDKTELDDRGSYWGFPYPAPSCFREYTQLASSYPQFHMTDPIEFPLAAVAIAITQLEEHLETIAEEWRSLRRRIHYLKKGLYPPPPNDHTLTSDELDLYGEHFRASVAYEYGLRFGVKQLHQKGALISILREDDPCSPTLTPDSALFTTDDLSALLETVIEETNRRLDLQSESDPLPYFLSPPTTQNSTRPAKRVAESDLPTTTSTPKRVKADFFLPPVIFAHSSPAVSDILASSPLFSSSSSTLSSDDDEDATCSDETLTPVSPSPTVTGVEGGPGCNTSVPPGRYSPSRFDTPPKNSESKHQSGWSTEISRSKSRGVFQRSRHLRDRLDTVEGNGFQSRDR</sequence>
<protein>
    <submittedName>
        <fullName evidence="2">Uncharacterized protein</fullName>
    </submittedName>
</protein>
<evidence type="ECO:0000256" key="1">
    <source>
        <dbReference type="SAM" id="MobiDB-lite"/>
    </source>
</evidence>
<dbReference type="EMBL" id="KL197710">
    <property type="protein sequence ID" value="KDQ62863.1"/>
    <property type="molecule type" value="Genomic_DNA"/>
</dbReference>
<feature type="region of interest" description="Disordered" evidence="1">
    <location>
        <begin position="260"/>
        <end position="364"/>
    </location>
</feature>